<organism evidence="10 11">
    <name type="scientific">Papaver atlanticum</name>
    <dbReference type="NCBI Taxonomy" id="357466"/>
    <lineage>
        <taxon>Eukaryota</taxon>
        <taxon>Viridiplantae</taxon>
        <taxon>Streptophyta</taxon>
        <taxon>Embryophyta</taxon>
        <taxon>Tracheophyta</taxon>
        <taxon>Spermatophyta</taxon>
        <taxon>Magnoliopsida</taxon>
        <taxon>Ranunculales</taxon>
        <taxon>Papaveraceae</taxon>
        <taxon>Papaveroideae</taxon>
        <taxon>Papaver</taxon>
    </lineage>
</organism>
<evidence type="ECO:0000256" key="3">
    <source>
        <dbReference type="ARBA" id="ARBA00022737"/>
    </source>
</evidence>
<name>A0AAD4TJL4_9MAGN</name>
<protein>
    <recommendedName>
        <fullName evidence="9">PGG domain-containing protein</fullName>
    </recommendedName>
</protein>
<dbReference type="Pfam" id="PF12796">
    <property type="entry name" value="Ank_2"/>
    <property type="match status" value="2"/>
</dbReference>
<feature type="repeat" description="ANK" evidence="7">
    <location>
        <begin position="176"/>
        <end position="208"/>
    </location>
</feature>
<feature type="repeat" description="ANK" evidence="7">
    <location>
        <begin position="69"/>
        <end position="101"/>
    </location>
</feature>
<dbReference type="PROSITE" id="PS50088">
    <property type="entry name" value="ANK_REPEAT"/>
    <property type="match status" value="3"/>
</dbReference>
<evidence type="ECO:0000259" key="9">
    <source>
        <dbReference type="Pfam" id="PF13962"/>
    </source>
</evidence>
<dbReference type="InterPro" id="IPR036770">
    <property type="entry name" value="Ankyrin_rpt-contain_sf"/>
</dbReference>
<dbReference type="Pfam" id="PF00023">
    <property type="entry name" value="Ank"/>
    <property type="match status" value="1"/>
</dbReference>
<keyword evidence="5 7" id="KW-0040">ANK repeat</keyword>
<dbReference type="PANTHER" id="PTHR24186:SF37">
    <property type="entry name" value="PGG DOMAIN-CONTAINING PROTEIN"/>
    <property type="match status" value="1"/>
</dbReference>
<dbReference type="GO" id="GO:0005886">
    <property type="term" value="C:plasma membrane"/>
    <property type="evidence" value="ECO:0007669"/>
    <property type="project" value="TreeGrafter"/>
</dbReference>
<keyword evidence="3" id="KW-0677">Repeat</keyword>
<dbReference type="AlphaFoldDB" id="A0AAD4TJL4"/>
<dbReference type="InterPro" id="IPR026961">
    <property type="entry name" value="PGG_dom"/>
</dbReference>
<accession>A0AAD4TJL4</accession>
<evidence type="ECO:0000313" key="10">
    <source>
        <dbReference type="EMBL" id="KAI3959421.1"/>
    </source>
</evidence>
<evidence type="ECO:0000256" key="2">
    <source>
        <dbReference type="ARBA" id="ARBA00022692"/>
    </source>
</evidence>
<dbReference type="InterPro" id="IPR002110">
    <property type="entry name" value="Ankyrin_rpt"/>
</dbReference>
<feature type="transmembrane region" description="Helical" evidence="8">
    <location>
        <begin position="299"/>
        <end position="316"/>
    </location>
</feature>
<dbReference type="PANTHER" id="PTHR24186">
    <property type="entry name" value="PROTEIN PHOSPHATASE 1 REGULATORY SUBUNIT"/>
    <property type="match status" value="1"/>
</dbReference>
<keyword evidence="2 8" id="KW-0812">Transmembrane</keyword>
<dbReference type="SUPFAM" id="SSF48403">
    <property type="entry name" value="Ankyrin repeat"/>
    <property type="match status" value="1"/>
</dbReference>
<feature type="transmembrane region" description="Helical" evidence="8">
    <location>
        <begin position="486"/>
        <end position="511"/>
    </location>
</feature>
<feature type="transmembrane region" description="Helical" evidence="8">
    <location>
        <begin position="415"/>
        <end position="437"/>
    </location>
</feature>
<dbReference type="EMBL" id="JAJJMB010001069">
    <property type="protein sequence ID" value="KAI3959421.1"/>
    <property type="molecule type" value="Genomic_DNA"/>
</dbReference>
<evidence type="ECO:0000256" key="1">
    <source>
        <dbReference type="ARBA" id="ARBA00004141"/>
    </source>
</evidence>
<dbReference type="PROSITE" id="PS50297">
    <property type="entry name" value="ANK_REP_REGION"/>
    <property type="match status" value="1"/>
</dbReference>
<reference evidence="10" key="1">
    <citation type="submission" date="2022-04" db="EMBL/GenBank/DDBJ databases">
        <title>A functionally conserved STORR gene fusion in Papaver species that diverged 16.8 million years ago.</title>
        <authorList>
            <person name="Catania T."/>
        </authorList>
    </citation>
    <scope>NUCLEOTIDE SEQUENCE</scope>
    <source>
        <strain evidence="10">S-188037</strain>
    </source>
</reference>
<comment type="caution">
    <text evidence="10">The sequence shown here is derived from an EMBL/GenBank/DDBJ whole genome shotgun (WGS) entry which is preliminary data.</text>
</comment>
<evidence type="ECO:0000256" key="6">
    <source>
        <dbReference type="ARBA" id="ARBA00023136"/>
    </source>
</evidence>
<dbReference type="Gene3D" id="1.25.40.20">
    <property type="entry name" value="Ankyrin repeat-containing domain"/>
    <property type="match status" value="2"/>
</dbReference>
<keyword evidence="4 8" id="KW-1133">Transmembrane helix</keyword>
<proteinExistence type="predicted"/>
<keyword evidence="6 8" id="KW-0472">Membrane</keyword>
<comment type="subcellular location">
    <subcellularLocation>
        <location evidence="1">Membrane</location>
        <topology evidence="1">Multi-pass membrane protein</topology>
    </subcellularLocation>
</comment>
<sequence length="517" mass="57904">MESRLYDASRYGDITSLMELIREDPLIFERVINGFGETPLHISAMCGHVDFAAEILRIKPELASEVDPKGLCPLHMASARKSFEMVSVLVDADPNVCVATDQHGRTPLHLAAIKNQVQNMKLLIETKPEAIKILLNRGETILHFCVKHGSFEALMLLVEFVGLNEGWVSVNSMDDDGNTILHLAVSRRQTKMIGHLLNNNLGVDINALNKNGFTALDILITQSLKEFEDKEIEAQLRYAGALSAVEQVRTTTEDDGETILITTVRSSNVGSNVTSEYDTSPMKVKYEGREDWLTDKQNVLIVVVVLIATMAFQAGFSPPGGVWQEDSKLNSSTDPDIFLYYAQKTLSFDYIDSTLLNLLKSSNNTKMNQFGPVPDDGLVLEDEWTSIISNYTGFYPYLIRYAGTSILAYKSPMIFGIYIISNTVGLLASLSIILLLLTGLAFKRKIIVWILMVIMWTTITCVAVSYLIAIFSMIPPFNIGNQIFNWMLGGWLVFVAFIFLLHILWFFSWYFKKLGST</sequence>
<keyword evidence="11" id="KW-1185">Reference proteome</keyword>
<evidence type="ECO:0000313" key="11">
    <source>
        <dbReference type="Proteomes" id="UP001202328"/>
    </source>
</evidence>
<gene>
    <name evidence="10" type="ORF">MKW98_019011</name>
</gene>
<feature type="domain" description="PGG" evidence="9">
    <location>
        <begin position="402"/>
        <end position="471"/>
    </location>
</feature>
<evidence type="ECO:0000256" key="7">
    <source>
        <dbReference type="PROSITE-ProRule" id="PRU00023"/>
    </source>
</evidence>
<dbReference type="Proteomes" id="UP001202328">
    <property type="component" value="Unassembled WGS sequence"/>
</dbReference>
<feature type="repeat" description="ANK" evidence="7">
    <location>
        <begin position="103"/>
        <end position="125"/>
    </location>
</feature>
<feature type="domain" description="PGG" evidence="9">
    <location>
        <begin position="291"/>
        <end position="330"/>
    </location>
</feature>
<evidence type="ECO:0000256" key="4">
    <source>
        <dbReference type="ARBA" id="ARBA00022989"/>
    </source>
</evidence>
<evidence type="ECO:0000256" key="8">
    <source>
        <dbReference type="SAM" id="Phobius"/>
    </source>
</evidence>
<evidence type="ECO:0000256" key="5">
    <source>
        <dbReference type="ARBA" id="ARBA00023043"/>
    </source>
</evidence>
<dbReference type="SMART" id="SM00248">
    <property type="entry name" value="ANK"/>
    <property type="match status" value="5"/>
</dbReference>
<feature type="transmembrane region" description="Helical" evidence="8">
    <location>
        <begin position="449"/>
        <end position="474"/>
    </location>
</feature>
<dbReference type="Pfam" id="PF13962">
    <property type="entry name" value="PGG"/>
    <property type="match status" value="2"/>
</dbReference>